<proteinExistence type="predicted"/>
<evidence type="ECO:0000313" key="2">
    <source>
        <dbReference type="Proteomes" id="UP000887159"/>
    </source>
</evidence>
<reference evidence="1" key="1">
    <citation type="submission" date="2020-08" db="EMBL/GenBank/DDBJ databases">
        <title>Multicomponent nature underlies the extraordinary mechanical properties of spider dragline silk.</title>
        <authorList>
            <person name="Kono N."/>
            <person name="Nakamura H."/>
            <person name="Mori M."/>
            <person name="Yoshida Y."/>
            <person name="Ohtoshi R."/>
            <person name="Malay A.D."/>
            <person name="Moran D.A.P."/>
            <person name="Tomita M."/>
            <person name="Numata K."/>
            <person name="Arakawa K."/>
        </authorList>
    </citation>
    <scope>NUCLEOTIDE SEQUENCE</scope>
</reference>
<accession>A0A8X6UWM4</accession>
<name>A0A8X6UWM4_TRICX</name>
<evidence type="ECO:0000313" key="1">
    <source>
        <dbReference type="EMBL" id="GFX90568.1"/>
    </source>
</evidence>
<keyword evidence="2" id="KW-1185">Reference proteome</keyword>
<dbReference type="AlphaFoldDB" id="A0A8X6UWM4"/>
<gene>
    <name evidence="1" type="ORF">TNCV_4335711</name>
</gene>
<dbReference type="Proteomes" id="UP000887159">
    <property type="component" value="Unassembled WGS sequence"/>
</dbReference>
<comment type="caution">
    <text evidence="1">The sequence shown here is derived from an EMBL/GenBank/DDBJ whole genome shotgun (WGS) entry which is preliminary data.</text>
</comment>
<organism evidence="1 2">
    <name type="scientific">Trichonephila clavipes</name>
    <name type="common">Golden silk orbweaver</name>
    <name type="synonym">Nephila clavipes</name>
    <dbReference type="NCBI Taxonomy" id="2585209"/>
    <lineage>
        <taxon>Eukaryota</taxon>
        <taxon>Metazoa</taxon>
        <taxon>Ecdysozoa</taxon>
        <taxon>Arthropoda</taxon>
        <taxon>Chelicerata</taxon>
        <taxon>Arachnida</taxon>
        <taxon>Araneae</taxon>
        <taxon>Araneomorphae</taxon>
        <taxon>Entelegynae</taxon>
        <taxon>Araneoidea</taxon>
        <taxon>Nephilidae</taxon>
        <taxon>Trichonephila</taxon>
    </lineage>
</organism>
<protein>
    <submittedName>
        <fullName evidence="1">Uncharacterized protein</fullName>
    </submittedName>
</protein>
<dbReference type="EMBL" id="BMAU01021101">
    <property type="protein sequence ID" value="GFX90568.1"/>
    <property type="molecule type" value="Genomic_DNA"/>
</dbReference>
<sequence length="93" mass="10719">MEDSWKTRGGPIIGYLLWGLADFEKCGVHTLWKQFAEREAVVRRPGQGRKRRMIGGWFPLVMCRDSVWTETRDEFSFGENPEVDVSPLTVSKS</sequence>